<dbReference type="PROSITE" id="PS50111">
    <property type="entry name" value="CHEMOTAXIS_TRANSDUC_2"/>
    <property type="match status" value="1"/>
</dbReference>
<sequence>MAQRDVIKSLSSSHFSFMLMHSFMSQMDEVLVRRVEHTKQELAGIANQFSNLSSQFKDMVEQFAISRQEADKNVSTIQKMNDELTTDLQKSGTDLESMNKKVKETIDTTYATLNSFLEIQQISKEIQRIAKQTNLLALNASIEAARAGEHGRGFAVVASEVQKLASESKSASEGISQRIESISHSVEESMQSISKISQMFNVLQSSLQSFLNFLNMNKSFLENLSKFIYQSEEELQSSSLQMTNSVEILSQAQQRFEAMSNIISSIVKAQNNLKTISL</sequence>
<dbReference type="SUPFAM" id="SSF58104">
    <property type="entry name" value="Methyl-accepting chemotaxis protein (MCP) signaling domain"/>
    <property type="match status" value="1"/>
</dbReference>
<dbReference type="Pfam" id="PF00015">
    <property type="entry name" value="MCPsignal"/>
    <property type="match status" value="1"/>
</dbReference>
<dbReference type="PANTHER" id="PTHR32089:SF112">
    <property type="entry name" value="LYSOZYME-LIKE PROTEIN-RELATED"/>
    <property type="match status" value="1"/>
</dbReference>
<protein>
    <submittedName>
        <fullName evidence="4">Methyl-accepting chemotaxis protein (MCP) signalling domain-containing protein</fullName>
    </submittedName>
</protein>
<keyword evidence="5" id="KW-1185">Reference proteome</keyword>
<evidence type="ECO:0000313" key="4">
    <source>
        <dbReference type="EMBL" id="SIN71737.1"/>
    </source>
</evidence>
<dbReference type="EMBL" id="FSQZ01000001">
    <property type="protein sequence ID" value="SIN71737.1"/>
    <property type="molecule type" value="Genomic_DNA"/>
</dbReference>
<dbReference type="SMART" id="SM00283">
    <property type="entry name" value="MA"/>
    <property type="match status" value="1"/>
</dbReference>
<evidence type="ECO:0000313" key="5">
    <source>
        <dbReference type="Proteomes" id="UP000185093"/>
    </source>
</evidence>
<name>A0ABY1JEE4_9BACT</name>
<evidence type="ECO:0000256" key="2">
    <source>
        <dbReference type="PROSITE-ProRule" id="PRU00284"/>
    </source>
</evidence>
<evidence type="ECO:0000256" key="1">
    <source>
        <dbReference type="ARBA" id="ARBA00023224"/>
    </source>
</evidence>
<gene>
    <name evidence="4" type="ORF">SAMN05444368_1459</name>
</gene>
<organism evidence="4 5">
    <name type="scientific">Acetomicrobium flavidum</name>
    <dbReference type="NCBI Taxonomy" id="49896"/>
    <lineage>
        <taxon>Bacteria</taxon>
        <taxon>Thermotogati</taxon>
        <taxon>Synergistota</taxon>
        <taxon>Synergistia</taxon>
        <taxon>Synergistales</taxon>
        <taxon>Acetomicrobiaceae</taxon>
        <taxon>Acetomicrobium</taxon>
    </lineage>
</organism>
<accession>A0ABY1JEE4</accession>
<dbReference type="PANTHER" id="PTHR32089">
    <property type="entry name" value="METHYL-ACCEPTING CHEMOTAXIS PROTEIN MCPB"/>
    <property type="match status" value="1"/>
</dbReference>
<evidence type="ECO:0000259" key="3">
    <source>
        <dbReference type="PROSITE" id="PS50111"/>
    </source>
</evidence>
<dbReference type="Gene3D" id="1.10.287.950">
    <property type="entry name" value="Methyl-accepting chemotaxis protein"/>
    <property type="match status" value="1"/>
</dbReference>
<comment type="caution">
    <text evidence="4">The sequence shown here is derived from an EMBL/GenBank/DDBJ whole genome shotgun (WGS) entry which is preliminary data.</text>
</comment>
<proteinExistence type="predicted"/>
<keyword evidence="1 2" id="KW-0807">Transducer</keyword>
<reference evidence="4 5" key="1">
    <citation type="submission" date="2016-11" db="EMBL/GenBank/DDBJ databases">
        <authorList>
            <person name="Varghese N."/>
            <person name="Submissions S."/>
        </authorList>
    </citation>
    <scope>NUCLEOTIDE SEQUENCE [LARGE SCALE GENOMIC DNA]</scope>
    <source>
        <strain evidence="4 5">DSM 20664</strain>
    </source>
</reference>
<dbReference type="Proteomes" id="UP000185093">
    <property type="component" value="Unassembled WGS sequence"/>
</dbReference>
<feature type="domain" description="Methyl-accepting transducer" evidence="3">
    <location>
        <begin position="31"/>
        <end position="257"/>
    </location>
</feature>
<dbReference type="InterPro" id="IPR004089">
    <property type="entry name" value="MCPsignal_dom"/>
</dbReference>